<feature type="non-terminal residue" evidence="11">
    <location>
        <position position="1"/>
    </location>
</feature>
<evidence type="ECO:0000256" key="10">
    <source>
        <dbReference type="SAM" id="Phobius"/>
    </source>
</evidence>
<evidence type="ECO:0000313" key="11">
    <source>
        <dbReference type="EMBL" id="ALC45864.1"/>
    </source>
</evidence>
<dbReference type="GO" id="GO:0005549">
    <property type="term" value="F:odorant binding"/>
    <property type="evidence" value="ECO:0007669"/>
    <property type="project" value="InterPro"/>
</dbReference>
<keyword evidence="7 10" id="KW-0472">Membrane</keyword>
<evidence type="ECO:0000256" key="2">
    <source>
        <dbReference type="ARBA" id="ARBA00022475"/>
    </source>
</evidence>
<evidence type="ECO:0000256" key="5">
    <source>
        <dbReference type="ARBA" id="ARBA00022725"/>
    </source>
</evidence>
<dbReference type="InterPro" id="IPR004117">
    <property type="entry name" value="7tm6_olfct_rcpt"/>
</dbReference>
<evidence type="ECO:0000256" key="9">
    <source>
        <dbReference type="ARBA" id="ARBA00023224"/>
    </source>
</evidence>
<feature type="transmembrane region" description="Helical" evidence="10">
    <location>
        <begin position="54"/>
        <end position="74"/>
    </location>
</feature>
<dbReference type="PANTHER" id="PTHR21137:SF35">
    <property type="entry name" value="ODORANT RECEPTOR 19A-RELATED"/>
    <property type="match status" value="1"/>
</dbReference>
<keyword evidence="6 10" id="KW-1133">Transmembrane helix</keyword>
<dbReference type="GO" id="GO:0005886">
    <property type="term" value="C:plasma membrane"/>
    <property type="evidence" value="ECO:0007669"/>
    <property type="project" value="UniProtKB-SubCell"/>
</dbReference>
<proteinExistence type="predicted"/>
<keyword evidence="12" id="KW-1185">Reference proteome</keyword>
<dbReference type="STRING" id="30019.A0A0M4EMU9"/>
<dbReference type="Pfam" id="PF02949">
    <property type="entry name" value="7tm_6"/>
    <property type="match status" value="1"/>
</dbReference>
<evidence type="ECO:0000256" key="4">
    <source>
        <dbReference type="ARBA" id="ARBA00022692"/>
    </source>
</evidence>
<keyword evidence="9" id="KW-0807">Transducer</keyword>
<protein>
    <submittedName>
        <fullName evidence="11">Or65a</fullName>
    </submittedName>
</protein>
<keyword evidence="5" id="KW-0552">Olfaction</keyword>
<accession>A0A0M4EMU9</accession>
<comment type="subcellular location">
    <subcellularLocation>
        <location evidence="1">Cell membrane</location>
        <topology evidence="1">Multi-pass membrane protein</topology>
    </subcellularLocation>
</comment>
<evidence type="ECO:0000256" key="3">
    <source>
        <dbReference type="ARBA" id="ARBA00022606"/>
    </source>
</evidence>
<name>A0A0M4EMU9_DROBS</name>
<sequence>YILAKITFFHFRGTELNKLLEELDMLHCELKTAHGHVAAYEQRLWFFNFESALVILWHCGLALFSILFITLPLWTQQNLPFHAVVPFELHDPIKHPWGHVCIFLWQGCSFVYNVTAILEIDTITSHIFPQLAVNLRVLCIELNSFAPELQNNTQRFQAELKRLIQFHQRLISHVNRTNKVLYVPQIAQITSGFLQICLSAFVSLAVKNNPAVYKFILFLVLSLGYVSYWCALGNMVTSQSMEVAAAAWGTVEYAPFSREIQRNIAFMLQRAQIPLLIQAPPFPPINRASNMYLFKQSYSILTVLLNTLD</sequence>
<evidence type="ECO:0000256" key="7">
    <source>
        <dbReference type="ARBA" id="ARBA00023136"/>
    </source>
</evidence>
<dbReference type="AlphaFoldDB" id="A0A0M4EMU9"/>
<dbReference type="OMA" id="CFLTMCY"/>
<dbReference type="EMBL" id="CP012526">
    <property type="protein sequence ID" value="ALC45864.1"/>
    <property type="molecule type" value="Genomic_DNA"/>
</dbReference>
<keyword evidence="3" id="KW-0716">Sensory transduction</keyword>
<dbReference type="Proteomes" id="UP000494163">
    <property type="component" value="Chromosome 3R"/>
</dbReference>
<evidence type="ECO:0000256" key="8">
    <source>
        <dbReference type="ARBA" id="ARBA00023170"/>
    </source>
</evidence>
<dbReference type="GO" id="GO:0004984">
    <property type="term" value="F:olfactory receptor activity"/>
    <property type="evidence" value="ECO:0007669"/>
    <property type="project" value="InterPro"/>
</dbReference>
<evidence type="ECO:0000256" key="6">
    <source>
        <dbReference type="ARBA" id="ARBA00022989"/>
    </source>
</evidence>
<keyword evidence="8" id="KW-0675">Receptor</keyword>
<dbReference type="GO" id="GO:0007165">
    <property type="term" value="P:signal transduction"/>
    <property type="evidence" value="ECO:0007669"/>
    <property type="project" value="UniProtKB-KW"/>
</dbReference>
<dbReference type="OrthoDB" id="6604226at2759"/>
<dbReference type="PANTHER" id="PTHR21137">
    <property type="entry name" value="ODORANT RECEPTOR"/>
    <property type="match status" value="1"/>
</dbReference>
<evidence type="ECO:0000313" key="12">
    <source>
        <dbReference type="Proteomes" id="UP000494163"/>
    </source>
</evidence>
<evidence type="ECO:0000256" key="1">
    <source>
        <dbReference type="ARBA" id="ARBA00004651"/>
    </source>
</evidence>
<feature type="transmembrane region" description="Helical" evidence="10">
    <location>
        <begin position="212"/>
        <end position="231"/>
    </location>
</feature>
<keyword evidence="4 10" id="KW-0812">Transmembrane</keyword>
<feature type="transmembrane region" description="Helical" evidence="10">
    <location>
        <begin position="186"/>
        <end position="206"/>
    </location>
</feature>
<keyword evidence="2" id="KW-1003">Cell membrane</keyword>
<organism evidence="11 12">
    <name type="scientific">Drosophila busckii</name>
    <name type="common">Fruit fly</name>
    <dbReference type="NCBI Taxonomy" id="30019"/>
    <lineage>
        <taxon>Eukaryota</taxon>
        <taxon>Metazoa</taxon>
        <taxon>Ecdysozoa</taxon>
        <taxon>Arthropoda</taxon>
        <taxon>Hexapoda</taxon>
        <taxon>Insecta</taxon>
        <taxon>Pterygota</taxon>
        <taxon>Neoptera</taxon>
        <taxon>Endopterygota</taxon>
        <taxon>Diptera</taxon>
        <taxon>Brachycera</taxon>
        <taxon>Muscomorpha</taxon>
        <taxon>Ephydroidea</taxon>
        <taxon>Drosophilidae</taxon>
        <taxon>Drosophila</taxon>
    </lineage>
</organism>
<reference evidence="11 12" key="1">
    <citation type="submission" date="2015-08" db="EMBL/GenBank/DDBJ databases">
        <title>Ancestral chromatin configuration constrains chromatin evolution on differentiating sex chromosomes in Drosophila.</title>
        <authorList>
            <person name="Zhou Q."/>
            <person name="Bachtrog D."/>
        </authorList>
    </citation>
    <scope>NUCLEOTIDE SEQUENCE [LARGE SCALE GENOMIC DNA]</scope>
    <source>
        <tissue evidence="11">Whole larvae</tissue>
    </source>
</reference>
<gene>
    <name evidence="11" type="ORF">Dbus_chr3Rg614</name>
</gene>